<reference evidence="2 3" key="1">
    <citation type="submission" date="2017-02" db="EMBL/GenBank/DDBJ databases">
        <title>The first characterized phage against a member of the ecologically important #sphingomonads reveals high dissimilarity against all other known phages.</title>
        <authorList>
            <person name="Nielsen T.K."/>
            <person name="Carstens A.B."/>
            <person name="Kot W."/>
            <person name="Lametsch R."/>
            <person name="Neve H."/>
            <person name="Hansen L.H."/>
        </authorList>
    </citation>
    <scope>NUCLEOTIDE SEQUENCE [LARGE SCALE GENOMIC DNA]</scope>
</reference>
<dbReference type="EMBL" id="KY629563">
    <property type="protein sequence ID" value="ARK07547.1"/>
    <property type="molecule type" value="Genomic_DNA"/>
</dbReference>
<evidence type="ECO:0000313" key="3">
    <source>
        <dbReference type="Proteomes" id="UP000223906"/>
    </source>
</evidence>
<evidence type="ECO:0000313" key="2">
    <source>
        <dbReference type="EMBL" id="ARK07547.1"/>
    </source>
</evidence>
<accession>A0A1W6DX05</accession>
<gene>
    <name evidence="2" type="ORF">LAV_00172</name>
</gene>
<sequence length="156" mass="17016">MLRIYNPDNIRARTAELRLALAPAPATPEQEAELTPRIAAIVEALSNNKFGCQERNVRSLVEAIIGEPLPIIKKPGEELRKEHILGSIIWFNDDEELLLVRAIDRDGDADSPSLASGEDGSSSYVKPGDDWRAATEEEVEAYLIEAGLINAPAEAA</sequence>
<dbReference type="Proteomes" id="UP000223906">
    <property type="component" value="Segment"/>
</dbReference>
<protein>
    <submittedName>
        <fullName evidence="2">Uncharacterized protein</fullName>
    </submittedName>
</protein>
<feature type="region of interest" description="Disordered" evidence="1">
    <location>
        <begin position="107"/>
        <end position="130"/>
    </location>
</feature>
<name>A0A1W6DX05_9CAUD</name>
<proteinExistence type="predicted"/>
<organism evidence="2 3">
    <name type="scientific">Sphingobium phage Lacusarx</name>
    <dbReference type="NCBI Taxonomy" id="1980139"/>
    <lineage>
        <taxon>Viruses</taxon>
        <taxon>Duplodnaviria</taxon>
        <taxon>Heunggongvirae</taxon>
        <taxon>Uroviricota</taxon>
        <taxon>Caudoviricetes</taxon>
        <taxon>Lacusarxvirus</taxon>
        <taxon>Lacusarxvirus lacusarx</taxon>
    </lineage>
</organism>
<evidence type="ECO:0000256" key="1">
    <source>
        <dbReference type="SAM" id="MobiDB-lite"/>
    </source>
</evidence>
<keyword evidence="3" id="KW-1185">Reference proteome</keyword>